<evidence type="ECO:0000313" key="1">
    <source>
        <dbReference type="EMBL" id="MXV52564.1"/>
    </source>
</evidence>
<organism evidence="1 2">
    <name type="scientific">Hufsiella arboris</name>
    <dbReference type="NCBI Taxonomy" id="2695275"/>
    <lineage>
        <taxon>Bacteria</taxon>
        <taxon>Pseudomonadati</taxon>
        <taxon>Bacteroidota</taxon>
        <taxon>Sphingobacteriia</taxon>
        <taxon>Sphingobacteriales</taxon>
        <taxon>Sphingobacteriaceae</taxon>
        <taxon>Hufsiella</taxon>
    </lineage>
</organism>
<evidence type="ECO:0000313" key="2">
    <source>
        <dbReference type="Proteomes" id="UP000466586"/>
    </source>
</evidence>
<name>A0A7K1YDA0_9SPHI</name>
<dbReference type="AlphaFoldDB" id="A0A7K1YDA0"/>
<gene>
    <name evidence="1" type="ORF">GS399_16435</name>
</gene>
<dbReference type="RefSeq" id="WP_160845739.1">
    <property type="nucleotide sequence ID" value="NZ_WVHT01000008.1"/>
</dbReference>
<dbReference type="EMBL" id="WVHT01000008">
    <property type="protein sequence ID" value="MXV52564.1"/>
    <property type="molecule type" value="Genomic_DNA"/>
</dbReference>
<accession>A0A7K1YDA0</accession>
<protein>
    <submittedName>
        <fullName evidence="1">Uncharacterized protein</fullName>
    </submittedName>
</protein>
<sequence length="99" mass="11826">MKRDVFLLAKDPDNDCRNIIYHRGGTLKVYVYCLDIEHFEPNPNELQFYTQNHKETLAFETCDYDMEDPGLVIEAIRWYARYIDNPEMEIYAEDPRTAN</sequence>
<keyword evidence="2" id="KW-1185">Reference proteome</keyword>
<comment type="caution">
    <text evidence="1">The sequence shown here is derived from an EMBL/GenBank/DDBJ whole genome shotgun (WGS) entry which is preliminary data.</text>
</comment>
<proteinExistence type="predicted"/>
<reference evidence="1 2" key="1">
    <citation type="submission" date="2019-11" db="EMBL/GenBank/DDBJ databases">
        <title>Pedobacter sp. HMF7647 Genome sequencing and assembly.</title>
        <authorList>
            <person name="Kang H."/>
            <person name="Kim H."/>
            <person name="Joh K."/>
        </authorList>
    </citation>
    <scope>NUCLEOTIDE SEQUENCE [LARGE SCALE GENOMIC DNA]</scope>
    <source>
        <strain evidence="1 2">HMF7647</strain>
    </source>
</reference>
<dbReference type="Proteomes" id="UP000466586">
    <property type="component" value="Unassembled WGS sequence"/>
</dbReference>